<keyword evidence="7" id="KW-0460">Magnesium</keyword>
<evidence type="ECO:0000256" key="7">
    <source>
        <dbReference type="ARBA" id="ARBA00022842"/>
    </source>
</evidence>
<keyword evidence="3 9" id="KW-0436">Ligase</keyword>
<evidence type="ECO:0000256" key="8">
    <source>
        <dbReference type="SAM" id="MobiDB-lite"/>
    </source>
</evidence>
<keyword evidence="6" id="KW-0067">ATP-binding</keyword>
<evidence type="ECO:0000256" key="5">
    <source>
        <dbReference type="ARBA" id="ARBA00022756"/>
    </source>
</evidence>
<dbReference type="GO" id="GO:0009102">
    <property type="term" value="P:biotin biosynthetic process"/>
    <property type="evidence" value="ECO:0007669"/>
    <property type="project" value="UniProtKB-KW"/>
</dbReference>
<evidence type="ECO:0000256" key="1">
    <source>
        <dbReference type="ARBA" id="ARBA00001946"/>
    </source>
</evidence>
<organism evidence="9 10">
    <name type="scientific">Natrinema hispanicum</name>
    <dbReference type="NCBI Taxonomy" id="392421"/>
    <lineage>
        <taxon>Archaea</taxon>
        <taxon>Methanobacteriati</taxon>
        <taxon>Methanobacteriota</taxon>
        <taxon>Stenosarchaea group</taxon>
        <taxon>Halobacteria</taxon>
        <taxon>Halobacteriales</taxon>
        <taxon>Natrialbaceae</taxon>
        <taxon>Natrinema</taxon>
    </lineage>
</organism>
<name>A0A482YB09_9EURY</name>
<sequence>MRVCGGSSVNGTSSDGIVGGGHNREADAFNVRMRASAGDEHVSGAETIVVHDGSGDTEDVVASVAESMVERALKHPRGDPDDVTVTVERLSRPLRRVEALPVVTVDVADADEGRRVAQELLARAGVADDIQTCGFDVIEGDTARRGAALIDATDGSRLDPKPARGVRATHIGTSDACRDALKALITEHGVTSAETVREAVVLATAIAHAPGTRAELCWSDDPDYDAGYVATPDAYYRFPALKPESATEGGRAIFVAPDEPVDEVIDCLEAQPILVDGVSGGRKVNSDALFGGGGFTDSSH</sequence>
<evidence type="ECO:0000313" key="9">
    <source>
        <dbReference type="EMBL" id="RZV06038.1"/>
    </source>
</evidence>
<dbReference type="AlphaFoldDB" id="A0A482YB09"/>
<dbReference type="GO" id="GO:0005524">
    <property type="term" value="F:ATP binding"/>
    <property type="evidence" value="ECO:0007669"/>
    <property type="project" value="UniProtKB-KW"/>
</dbReference>
<comment type="subunit">
    <text evidence="2">Homodimer.</text>
</comment>
<evidence type="ECO:0000256" key="3">
    <source>
        <dbReference type="ARBA" id="ARBA00022598"/>
    </source>
</evidence>
<feature type="region of interest" description="Disordered" evidence="8">
    <location>
        <begin position="1"/>
        <end position="21"/>
    </location>
</feature>
<dbReference type="GO" id="GO:0042410">
    <property type="term" value="F:6-carboxyhexanoate-CoA ligase activity"/>
    <property type="evidence" value="ECO:0007669"/>
    <property type="project" value="InterPro"/>
</dbReference>
<accession>A0A482YB09</accession>
<evidence type="ECO:0000256" key="2">
    <source>
        <dbReference type="ARBA" id="ARBA00011738"/>
    </source>
</evidence>
<proteinExistence type="predicted"/>
<protein>
    <submittedName>
        <fullName evidence="9">6-carboxyhexanoate-CoA ligase</fullName>
    </submittedName>
</protein>
<evidence type="ECO:0000256" key="4">
    <source>
        <dbReference type="ARBA" id="ARBA00022741"/>
    </source>
</evidence>
<dbReference type="Pfam" id="PF03744">
    <property type="entry name" value="BioW"/>
    <property type="match status" value="1"/>
</dbReference>
<reference evidence="9 10" key="1">
    <citation type="submission" date="2019-02" db="EMBL/GenBank/DDBJ databases">
        <title>Genomic Encyclopedia of Archaeal and Bacterial Type Strains, Phase II (KMG-II): from individual species to whole genera.</title>
        <authorList>
            <person name="Goeker M."/>
        </authorList>
    </citation>
    <scope>NUCLEOTIDE SEQUENCE [LARGE SCALE GENOMIC DNA]</scope>
    <source>
        <strain evidence="9 10">DSM 18328</strain>
    </source>
</reference>
<comment type="cofactor">
    <cofactor evidence="1">
        <name>Mg(2+)</name>
        <dbReference type="ChEBI" id="CHEBI:18420"/>
    </cofactor>
</comment>
<dbReference type="Proteomes" id="UP000291097">
    <property type="component" value="Unassembled WGS sequence"/>
</dbReference>
<dbReference type="InterPro" id="IPR005499">
    <property type="entry name" value="BioW"/>
</dbReference>
<evidence type="ECO:0000256" key="6">
    <source>
        <dbReference type="ARBA" id="ARBA00022840"/>
    </source>
</evidence>
<dbReference type="EMBL" id="SHMP01000009">
    <property type="protein sequence ID" value="RZV06038.1"/>
    <property type="molecule type" value="Genomic_DNA"/>
</dbReference>
<comment type="caution">
    <text evidence="9">The sequence shown here is derived from an EMBL/GenBank/DDBJ whole genome shotgun (WGS) entry which is preliminary data.</text>
</comment>
<gene>
    <name evidence="9" type="ORF">BDK88_3990</name>
</gene>
<evidence type="ECO:0000313" key="10">
    <source>
        <dbReference type="Proteomes" id="UP000291097"/>
    </source>
</evidence>
<keyword evidence="5" id="KW-0093">Biotin biosynthesis</keyword>
<keyword evidence="4" id="KW-0547">Nucleotide-binding</keyword>